<evidence type="ECO:0000256" key="5">
    <source>
        <dbReference type="SAM" id="MobiDB-lite"/>
    </source>
</evidence>
<dbReference type="Pfam" id="PF03357">
    <property type="entry name" value="Snf7"/>
    <property type="match status" value="1"/>
</dbReference>
<dbReference type="Gene3D" id="6.10.250.1710">
    <property type="match status" value="1"/>
</dbReference>
<evidence type="ECO:0000256" key="2">
    <source>
        <dbReference type="ARBA" id="ARBA00006190"/>
    </source>
</evidence>
<name>J9AXR4_WUCBA</name>
<comment type="similarity">
    <text evidence="2">Belongs to the SNF7 family.</text>
</comment>
<dbReference type="GO" id="GO:0005771">
    <property type="term" value="C:multivesicular body"/>
    <property type="evidence" value="ECO:0007669"/>
    <property type="project" value="TreeGrafter"/>
</dbReference>
<evidence type="ECO:0000313" key="6">
    <source>
        <dbReference type="EMBL" id="EJW79410.1"/>
    </source>
</evidence>
<dbReference type="GO" id="GO:0009898">
    <property type="term" value="C:cytoplasmic side of plasma membrane"/>
    <property type="evidence" value="ECO:0007669"/>
    <property type="project" value="TreeGrafter"/>
</dbReference>
<dbReference type="GO" id="GO:0032511">
    <property type="term" value="P:late endosome to vacuole transport via multivesicular body sorting pathway"/>
    <property type="evidence" value="ECO:0007669"/>
    <property type="project" value="TreeGrafter"/>
</dbReference>
<organism evidence="6 7">
    <name type="scientific">Wuchereria bancrofti</name>
    <dbReference type="NCBI Taxonomy" id="6293"/>
    <lineage>
        <taxon>Eukaryota</taxon>
        <taxon>Metazoa</taxon>
        <taxon>Ecdysozoa</taxon>
        <taxon>Nematoda</taxon>
        <taxon>Chromadorea</taxon>
        <taxon>Rhabditida</taxon>
        <taxon>Spirurina</taxon>
        <taxon>Spiruromorpha</taxon>
        <taxon>Filarioidea</taxon>
        <taxon>Onchocercidae</taxon>
        <taxon>Wuchereria</taxon>
    </lineage>
</organism>
<reference evidence="7" key="1">
    <citation type="submission" date="2012-08" db="EMBL/GenBank/DDBJ databases">
        <title>The Genome Sequence of Wuchereria bancrofti.</title>
        <authorList>
            <person name="Nutman T.B."/>
            <person name="Fink D.L."/>
            <person name="Russ C."/>
            <person name="Young S."/>
            <person name="Zeng Q."/>
            <person name="Koehrsen M."/>
            <person name="Alvarado L."/>
            <person name="Berlin A."/>
            <person name="Chapman S.B."/>
            <person name="Chen Z."/>
            <person name="Freedman E."/>
            <person name="Gellesch M."/>
            <person name="Goldberg J."/>
            <person name="Griggs A."/>
            <person name="Gujja S."/>
            <person name="Heilman E.R."/>
            <person name="Heiman D."/>
            <person name="Hepburn T."/>
            <person name="Howarth C."/>
            <person name="Jen D."/>
            <person name="Larson L."/>
            <person name="Lewis B."/>
            <person name="Mehta T."/>
            <person name="Park D."/>
            <person name="Pearson M."/>
            <person name="Roberts A."/>
            <person name="Saif S."/>
            <person name="Shea T."/>
            <person name="Shenoy N."/>
            <person name="Sisk P."/>
            <person name="Stolte C."/>
            <person name="Sykes S."/>
            <person name="Walk T."/>
            <person name="White J."/>
            <person name="Yandava C."/>
            <person name="Haas B."/>
            <person name="Henn M.R."/>
            <person name="Nusbaum C."/>
            <person name="Birren B."/>
        </authorList>
    </citation>
    <scope>NUCLEOTIDE SEQUENCE [LARGE SCALE GENOMIC DNA]</scope>
    <source>
        <strain evidence="7">NA</strain>
    </source>
</reference>
<keyword evidence="4" id="KW-0175">Coiled coil</keyword>
<dbReference type="PANTHER" id="PTHR22761:SF10">
    <property type="entry name" value="GH13992P"/>
    <property type="match status" value="1"/>
</dbReference>
<sequence>MSVFGKIFGSGRKQQAPSATPQESIQKLRETEEMLVKKQEFLEKKIEAEIASARKHGTKNKRLALHALKRKKQFEKQLQHIDGVLSTIEFQREALENASTNAEVLQVMGSAAKALKTAHNDMDVDQVHDLMEDIAEQQEVANEIAEAISNPVGFGQDVDEDELLKELEELEQVEELDKQLLDVGPTPASVSALPEAPTAEFPVSGKKITAKKQQEDDDLAELEAWANA</sequence>
<dbReference type="EMBL" id="ADBV01005508">
    <property type="protein sequence ID" value="EJW79410.1"/>
    <property type="molecule type" value="Genomic_DNA"/>
</dbReference>
<evidence type="ECO:0000256" key="3">
    <source>
        <dbReference type="ARBA" id="ARBA00022753"/>
    </source>
</evidence>
<evidence type="ECO:0000313" key="7">
    <source>
        <dbReference type="Proteomes" id="UP000004810"/>
    </source>
</evidence>
<keyword evidence="3" id="KW-0967">Endosome</keyword>
<feature type="compositionally biased region" description="Polar residues" evidence="5">
    <location>
        <begin position="12"/>
        <end position="25"/>
    </location>
</feature>
<proteinExistence type="inferred from homology"/>
<dbReference type="PANTHER" id="PTHR22761">
    <property type="entry name" value="CHARGED MULTIVESICULAR BODY PROTEIN"/>
    <property type="match status" value="1"/>
</dbReference>
<dbReference type="Gene3D" id="1.10.287.1060">
    <property type="entry name" value="ESAT-6-like"/>
    <property type="match status" value="1"/>
</dbReference>
<dbReference type="Proteomes" id="UP000004810">
    <property type="component" value="Unassembled WGS sequence"/>
</dbReference>
<feature type="region of interest" description="Disordered" evidence="5">
    <location>
        <begin position="1"/>
        <end position="25"/>
    </location>
</feature>
<dbReference type="GO" id="GO:0006900">
    <property type="term" value="P:vesicle budding from membrane"/>
    <property type="evidence" value="ECO:0007669"/>
    <property type="project" value="TreeGrafter"/>
</dbReference>
<dbReference type="GO" id="GO:0000815">
    <property type="term" value="C:ESCRT III complex"/>
    <property type="evidence" value="ECO:0007669"/>
    <property type="project" value="TreeGrafter"/>
</dbReference>
<dbReference type="InterPro" id="IPR005024">
    <property type="entry name" value="Snf7_fam"/>
</dbReference>
<dbReference type="AlphaFoldDB" id="J9AXR4"/>
<evidence type="ECO:0000256" key="4">
    <source>
        <dbReference type="ARBA" id="ARBA00023054"/>
    </source>
</evidence>
<comment type="caution">
    <text evidence="6">The sequence shown here is derived from an EMBL/GenBank/DDBJ whole genome shotgun (WGS) entry which is preliminary data.</text>
</comment>
<dbReference type="FunFam" id="1.10.287.1060:FF:000001">
    <property type="entry name" value="Charged multivesicular body protein 4b"/>
    <property type="match status" value="1"/>
</dbReference>
<evidence type="ECO:0000256" key="1">
    <source>
        <dbReference type="ARBA" id="ARBA00004603"/>
    </source>
</evidence>
<gene>
    <name evidence="6" type="ORF">WUBG_09681</name>
</gene>
<comment type="subcellular location">
    <subcellularLocation>
        <location evidence="1">Late endosome</location>
    </subcellularLocation>
</comment>
<accession>J9AXR4</accession>
<protein>
    <submittedName>
        <fullName evidence="6">Charged multivesicular body protein 4c</fullName>
    </submittedName>
</protein>